<dbReference type="GO" id="GO:0003777">
    <property type="term" value="F:microtubule motor activity"/>
    <property type="evidence" value="ECO:0007669"/>
    <property type="project" value="InterPro"/>
</dbReference>
<feature type="coiled-coil region" evidence="6">
    <location>
        <begin position="285"/>
        <end position="399"/>
    </location>
</feature>
<feature type="compositionally biased region" description="Polar residues" evidence="7">
    <location>
        <begin position="638"/>
        <end position="649"/>
    </location>
</feature>
<dbReference type="Proteomes" id="UP000677054">
    <property type="component" value="Unassembled WGS sequence"/>
</dbReference>
<dbReference type="PRINTS" id="PR00380">
    <property type="entry name" value="KINESINHEAVY"/>
</dbReference>
<dbReference type="PROSITE" id="PS50067">
    <property type="entry name" value="KINESIN_MOTOR_2"/>
    <property type="match status" value="1"/>
</dbReference>
<comment type="subcellular location">
    <subcellularLocation>
        <location evidence="1">Cytoplasm</location>
        <location evidence="1">Cytoskeleton</location>
    </subcellularLocation>
</comment>
<dbReference type="InterPro" id="IPR001315">
    <property type="entry name" value="CARD"/>
</dbReference>
<dbReference type="InterPro" id="IPR001752">
    <property type="entry name" value="Kinesin_motor_dom"/>
</dbReference>
<dbReference type="GO" id="GO:0015630">
    <property type="term" value="C:microtubule cytoskeleton"/>
    <property type="evidence" value="ECO:0007669"/>
    <property type="project" value="UniProtKB-ARBA"/>
</dbReference>
<dbReference type="GO" id="GO:0042981">
    <property type="term" value="P:regulation of apoptotic process"/>
    <property type="evidence" value="ECO:0007669"/>
    <property type="project" value="InterPro"/>
</dbReference>
<keyword evidence="4" id="KW-0963">Cytoplasm</keyword>
<reference evidence="10" key="1">
    <citation type="submission" date="2020-11" db="EMBL/GenBank/DDBJ databases">
        <authorList>
            <person name="Tran Van P."/>
        </authorList>
    </citation>
    <scope>NUCLEOTIDE SEQUENCE</scope>
</reference>
<protein>
    <submittedName>
        <fullName evidence="10">Uncharacterized protein</fullName>
    </submittedName>
</protein>
<dbReference type="EMBL" id="LR899630">
    <property type="protein sequence ID" value="CAD7241248.1"/>
    <property type="molecule type" value="Genomic_DNA"/>
</dbReference>
<evidence type="ECO:0000313" key="10">
    <source>
        <dbReference type="EMBL" id="CAD7241248.1"/>
    </source>
</evidence>
<evidence type="ECO:0000256" key="3">
    <source>
        <dbReference type="ARBA" id="ARBA00022840"/>
    </source>
</evidence>
<evidence type="ECO:0000256" key="7">
    <source>
        <dbReference type="SAM" id="MobiDB-lite"/>
    </source>
</evidence>
<feature type="binding site" evidence="5">
    <location>
        <begin position="507"/>
        <end position="514"/>
    </location>
    <ligand>
        <name>ATP</name>
        <dbReference type="ChEBI" id="CHEBI:30616"/>
    </ligand>
</feature>
<feature type="compositionally biased region" description="Basic residues" evidence="7">
    <location>
        <begin position="198"/>
        <end position="213"/>
    </location>
</feature>
<dbReference type="EMBL" id="CAJPEV010000113">
    <property type="protein sequence ID" value="CAG0880775.1"/>
    <property type="molecule type" value="Genomic_DNA"/>
</dbReference>
<dbReference type="PROSITE" id="PS50209">
    <property type="entry name" value="CARD"/>
    <property type="match status" value="1"/>
</dbReference>
<sequence>MQGSIRGPGTFLTLKMNMPRKFWTIIKNKRTKLRDEIVLDPNQLARILCEKGLFTYFEEKYIRDIKDPTEKFDKLFDTLLIKNPKRSHGIFFDALRKIDREDIVEFFQDLLLQFPDASGQRRAHVSEGAGRCTTSTHSRDGKKAFCTETPPEDDGKLFETPPDVDIKFELHRGGNIRSDESRNQIPDLHAKIHISTANRKRTSQSRPTSRYRSHSSSSLRWAEFKCLERTLEAIRIASKDTDPCSPKFFGSDVEADQPKDNPKTYSTYRKFPQEDPEILSLRLEVKKLRFTEEELRSRLQELEDREQKQRKWEYMHQRELEREHLVLKNLKQDLELAWGFIRQANEECQLLSNENKWLREERSQLLEGQQILTHRLKNLEETEKVISSLKKYNRKLQEMNGILLKDNEREREQRKKYFNIMMNLRGKIRVSCRVRPLTDSEMRRENTSVMTSYTEFSLSVKTSKGEKKFYFDRVYNPNDDQDNVFEDVHSLVQTVMDGYNVSIFAYGQTGSGKTFTMLGSDAKPGIAPRAFHRIFQIADDNIHNFEVKVDVYMLELYNKNLLDLLGNGNPKVTWGATGIAHVRGATVLPANSAEVLCEIFAMGVRSRRTASTLMNDESSRSHLIIGVQVESRCRESGKISSAKAQSDNSDPVLPDIMSEFRQS</sequence>
<dbReference type="InterPro" id="IPR027640">
    <property type="entry name" value="Kinesin-like_fam"/>
</dbReference>
<evidence type="ECO:0000259" key="8">
    <source>
        <dbReference type="PROSITE" id="PS50067"/>
    </source>
</evidence>
<dbReference type="PANTHER" id="PTHR47972">
    <property type="entry name" value="KINESIN-LIKE PROTEIN KLP-3"/>
    <property type="match status" value="1"/>
</dbReference>
<keyword evidence="3 5" id="KW-0067">ATP-binding</keyword>
<dbReference type="InterPro" id="IPR011029">
    <property type="entry name" value="DEATH-like_dom_sf"/>
</dbReference>
<comment type="similarity">
    <text evidence="5">Belongs to the TRAFAC class myosin-kinesin ATPase superfamily. Kinesin family.</text>
</comment>
<organism evidence="10">
    <name type="scientific">Darwinula stevensoni</name>
    <dbReference type="NCBI Taxonomy" id="69355"/>
    <lineage>
        <taxon>Eukaryota</taxon>
        <taxon>Metazoa</taxon>
        <taxon>Ecdysozoa</taxon>
        <taxon>Arthropoda</taxon>
        <taxon>Crustacea</taxon>
        <taxon>Oligostraca</taxon>
        <taxon>Ostracoda</taxon>
        <taxon>Podocopa</taxon>
        <taxon>Podocopida</taxon>
        <taxon>Darwinulocopina</taxon>
        <taxon>Darwinuloidea</taxon>
        <taxon>Darwinulidae</taxon>
        <taxon>Darwinula</taxon>
    </lineage>
</organism>
<evidence type="ECO:0000259" key="9">
    <source>
        <dbReference type="PROSITE" id="PS50209"/>
    </source>
</evidence>
<dbReference type="SUPFAM" id="SSF47986">
    <property type="entry name" value="DEATH domain"/>
    <property type="match status" value="1"/>
</dbReference>
<feature type="region of interest" description="Disordered" evidence="7">
    <location>
        <begin position="249"/>
        <end position="268"/>
    </location>
</feature>
<keyword evidence="4" id="KW-0206">Cytoskeleton</keyword>
<evidence type="ECO:0000256" key="2">
    <source>
        <dbReference type="ARBA" id="ARBA00022741"/>
    </source>
</evidence>
<dbReference type="OrthoDB" id="3176171at2759"/>
<feature type="region of interest" description="Disordered" evidence="7">
    <location>
        <begin position="637"/>
        <end position="663"/>
    </location>
</feature>
<feature type="domain" description="CARD" evidence="9">
    <location>
        <begin position="18"/>
        <end position="110"/>
    </location>
</feature>
<dbReference type="GO" id="GO:0007018">
    <property type="term" value="P:microtubule-based movement"/>
    <property type="evidence" value="ECO:0007669"/>
    <property type="project" value="InterPro"/>
</dbReference>
<dbReference type="Gene3D" id="1.10.533.10">
    <property type="entry name" value="Death Domain, Fas"/>
    <property type="match status" value="1"/>
</dbReference>
<feature type="region of interest" description="Disordered" evidence="7">
    <location>
        <begin position="195"/>
        <end position="214"/>
    </location>
</feature>
<dbReference type="InterPro" id="IPR027417">
    <property type="entry name" value="P-loop_NTPase"/>
</dbReference>
<dbReference type="PANTHER" id="PTHR47972:SF16">
    <property type="entry name" value="KINESIN-LIKE PROTEIN"/>
    <property type="match status" value="1"/>
</dbReference>
<evidence type="ECO:0000256" key="5">
    <source>
        <dbReference type="PROSITE-ProRule" id="PRU00283"/>
    </source>
</evidence>
<proteinExistence type="inferred from homology"/>
<keyword evidence="2 5" id="KW-0547">Nucleotide-binding</keyword>
<dbReference type="GO" id="GO:0005524">
    <property type="term" value="F:ATP binding"/>
    <property type="evidence" value="ECO:0007669"/>
    <property type="project" value="UniProtKB-UniRule"/>
</dbReference>
<dbReference type="AlphaFoldDB" id="A0A7R8X616"/>
<evidence type="ECO:0000256" key="1">
    <source>
        <dbReference type="ARBA" id="ARBA00004245"/>
    </source>
</evidence>
<dbReference type="SMART" id="SM00129">
    <property type="entry name" value="KISc"/>
    <property type="match status" value="1"/>
</dbReference>
<evidence type="ECO:0000313" key="11">
    <source>
        <dbReference type="Proteomes" id="UP000677054"/>
    </source>
</evidence>
<evidence type="ECO:0000256" key="6">
    <source>
        <dbReference type="SAM" id="Coils"/>
    </source>
</evidence>
<gene>
    <name evidence="10" type="ORF">DSTB1V02_LOCUS1248</name>
</gene>
<keyword evidence="5" id="KW-0505">Motor protein</keyword>
<keyword evidence="11" id="KW-1185">Reference proteome</keyword>
<accession>A0A7R8X616</accession>
<dbReference type="Pfam" id="PF00225">
    <property type="entry name" value="Kinesin"/>
    <property type="match status" value="1"/>
</dbReference>
<keyword evidence="6" id="KW-0175">Coiled coil</keyword>
<name>A0A7R8X616_9CRUS</name>
<dbReference type="SUPFAM" id="SSF52540">
    <property type="entry name" value="P-loop containing nucleoside triphosphate hydrolases"/>
    <property type="match status" value="1"/>
</dbReference>
<feature type="domain" description="Kinesin motor" evidence="8">
    <location>
        <begin position="427"/>
        <end position="663"/>
    </location>
</feature>
<evidence type="ECO:0000256" key="4">
    <source>
        <dbReference type="ARBA" id="ARBA00023212"/>
    </source>
</evidence>
<feature type="region of interest" description="Disordered" evidence="7">
    <location>
        <begin position="125"/>
        <end position="160"/>
    </location>
</feature>
<dbReference type="GO" id="GO:0008017">
    <property type="term" value="F:microtubule binding"/>
    <property type="evidence" value="ECO:0007669"/>
    <property type="project" value="InterPro"/>
</dbReference>
<dbReference type="Gene3D" id="3.40.850.10">
    <property type="entry name" value="Kinesin motor domain"/>
    <property type="match status" value="1"/>
</dbReference>
<dbReference type="CDD" id="cd01671">
    <property type="entry name" value="CARD"/>
    <property type="match status" value="1"/>
</dbReference>
<dbReference type="InterPro" id="IPR036961">
    <property type="entry name" value="Kinesin_motor_dom_sf"/>
</dbReference>